<dbReference type="STRING" id="290340.AAur_0297"/>
<evidence type="ECO:0000313" key="2">
    <source>
        <dbReference type="EMBL" id="ABM08262.1"/>
    </source>
</evidence>
<protein>
    <submittedName>
        <fullName evidence="2">Uncharacterized protein</fullName>
    </submittedName>
</protein>
<feature type="region of interest" description="Disordered" evidence="1">
    <location>
        <begin position="1"/>
        <end position="84"/>
    </location>
</feature>
<feature type="compositionally biased region" description="Basic and acidic residues" evidence="1">
    <location>
        <begin position="14"/>
        <end position="25"/>
    </location>
</feature>
<organism evidence="2 3">
    <name type="scientific">Paenarthrobacter aurescens (strain TC1)</name>
    <dbReference type="NCBI Taxonomy" id="290340"/>
    <lineage>
        <taxon>Bacteria</taxon>
        <taxon>Bacillati</taxon>
        <taxon>Actinomycetota</taxon>
        <taxon>Actinomycetes</taxon>
        <taxon>Micrococcales</taxon>
        <taxon>Micrococcaceae</taxon>
        <taxon>Paenarthrobacter</taxon>
    </lineage>
</organism>
<proteinExistence type="predicted"/>
<feature type="compositionally biased region" description="Basic residues" evidence="1">
    <location>
        <begin position="75"/>
        <end position="84"/>
    </location>
</feature>
<reference evidence="2 3" key="1">
    <citation type="journal article" date="2006" name="PLoS Genet.">
        <title>Secrets of soil survival revealed by the genome sequence of Arthrobacter aurescens TC1.</title>
        <authorList>
            <person name="Mongodin E.F."/>
            <person name="Shapir N."/>
            <person name="Daugherty S.C."/>
            <person name="DeBoy R.T."/>
            <person name="Emerson J.B."/>
            <person name="Shvartzbeyn A."/>
            <person name="Radune D."/>
            <person name="Vamathevan J."/>
            <person name="Riggs F."/>
            <person name="Grinberg V."/>
            <person name="Khouri H."/>
            <person name="Wackett L.P."/>
            <person name="Nelson K.E."/>
            <person name="Sadowsky M.J."/>
        </authorList>
    </citation>
    <scope>NUCLEOTIDE SEQUENCE [LARGE SCALE GENOMIC DNA]</scope>
    <source>
        <strain evidence="2 3">TC1</strain>
    </source>
</reference>
<accession>A1R1K5</accession>
<dbReference type="Proteomes" id="UP000000637">
    <property type="component" value="Chromosome"/>
</dbReference>
<name>A1R1K5_PAEAT</name>
<keyword evidence="3" id="KW-1185">Reference proteome</keyword>
<dbReference type="AlphaFoldDB" id="A1R1K5"/>
<dbReference type="HOGENOM" id="CLU_2520428_0_0_11"/>
<gene>
    <name evidence="2" type="ordered locus">AAur_0297</name>
</gene>
<sequence>MRSYTISSGATGRDSMHAESQRKDPLTTGGKLRSAGKRSLPDPPDPDNLPIDYPGSGWDSSRYPATVPGSLRPQHSAHRRSARS</sequence>
<dbReference type="KEGG" id="aau:AAur_0297"/>
<evidence type="ECO:0000313" key="3">
    <source>
        <dbReference type="Proteomes" id="UP000000637"/>
    </source>
</evidence>
<evidence type="ECO:0000256" key="1">
    <source>
        <dbReference type="SAM" id="MobiDB-lite"/>
    </source>
</evidence>
<feature type="compositionally biased region" description="Polar residues" evidence="1">
    <location>
        <begin position="1"/>
        <end position="10"/>
    </location>
</feature>
<dbReference type="EMBL" id="CP000474">
    <property type="protein sequence ID" value="ABM08262.1"/>
    <property type="molecule type" value="Genomic_DNA"/>
</dbReference>